<reference evidence="3 4" key="2">
    <citation type="journal article" date="2013" name="Genome Announc.">
        <title>Draft Genome Sequence of Methylobacterium mesophilicum Strain SR1.6/6, Isolated from Citrus sinensis.</title>
        <authorList>
            <person name="Marinho Almeida D."/>
            <person name="Dini-Andreote F."/>
            <person name="Camargo Neves A.A."/>
            <person name="Juca Ramos R.T."/>
            <person name="Andreote F.D."/>
            <person name="Carneiro A.R."/>
            <person name="Oliveira de Souza Lima A."/>
            <person name="Caracciolo Gomes de Sa P.H."/>
            <person name="Ribeiro Barbosa M.S."/>
            <person name="Araujo W.L."/>
            <person name="Silva A."/>
        </authorList>
    </citation>
    <scope>NUCLEOTIDE SEQUENCE [LARGE SCALE GENOMIC DNA]</scope>
    <source>
        <strain evidence="3 4">SR1.6/6</strain>
    </source>
</reference>
<proteinExistence type="predicted"/>
<dbReference type="OrthoDB" id="163792at2"/>
<dbReference type="PANTHER" id="PTHR37290:SF1">
    <property type="entry name" value="INNER MEMBRANE PROTEIN YIAA"/>
    <property type="match status" value="1"/>
</dbReference>
<dbReference type="Pfam" id="PF05360">
    <property type="entry name" value="YiaAB"/>
    <property type="match status" value="1"/>
</dbReference>
<keyword evidence="1" id="KW-1133">Transmembrane helix</keyword>
<keyword evidence="1" id="KW-0472">Membrane</keyword>
<organism evidence="3 4">
    <name type="scientific">Methylobacterium mesophilicum SR1.6/6</name>
    <dbReference type="NCBI Taxonomy" id="908290"/>
    <lineage>
        <taxon>Bacteria</taxon>
        <taxon>Pseudomonadati</taxon>
        <taxon>Pseudomonadota</taxon>
        <taxon>Alphaproteobacteria</taxon>
        <taxon>Hyphomicrobiales</taxon>
        <taxon>Methylobacteriaceae</taxon>
        <taxon>Methylobacterium</taxon>
    </lineage>
</organism>
<protein>
    <recommendedName>
        <fullName evidence="2">YiaAB two helix domain-containing protein</fullName>
    </recommendedName>
</protein>
<dbReference type="Proteomes" id="UP000012488">
    <property type="component" value="Chromosome"/>
</dbReference>
<evidence type="ECO:0000313" key="4">
    <source>
        <dbReference type="Proteomes" id="UP000012488"/>
    </source>
</evidence>
<sequence>MTPQMPHTAAWKTFTLVSFAAAAAMLTMGIFFLPADIWIKGYLAMAAIFLTGTTFTLAKTLRDEHEASRLINKIEDAAAERVLREAVPGRL</sequence>
<dbReference type="InterPro" id="IPR008024">
    <property type="entry name" value="YiaAB"/>
</dbReference>
<gene>
    <name evidence="3" type="ORF">MMSR116_04065</name>
</gene>
<dbReference type="GO" id="GO:0006974">
    <property type="term" value="P:DNA damage response"/>
    <property type="evidence" value="ECO:0007669"/>
    <property type="project" value="TreeGrafter"/>
</dbReference>
<dbReference type="InterPro" id="IPR038972">
    <property type="entry name" value="YiaA-like"/>
</dbReference>
<keyword evidence="1" id="KW-0812">Transmembrane</keyword>
<evidence type="ECO:0000256" key="1">
    <source>
        <dbReference type="SAM" id="Phobius"/>
    </source>
</evidence>
<evidence type="ECO:0000259" key="2">
    <source>
        <dbReference type="Pfam" id="PF05360"/>
    </source>
</evidence>
<feature type="domain" description="YiaAB two helix" evidence="2">
    <location>
        <begin position="11"/>
        <end position="63"/>
    </location>
</feature>
<name>A0A6B9FG95_9HYPH</name>
<dbReference type="RefSeq" id="WP_010687142.1">
    <property type="nucleotide sequence ID" value="NZ_CP043538.1"/>
</dbReference>
<dbReference type="KEGG" id="mmes:MMSR116_04065"/>
<accession>A0A6B9FG95</accession>
<reference evidence="3 4" key="1">
    <citation type="journal article" date="2012" name="Genet. Mol. Biol.">
        <title>Analysis of 16S rRNA and mxaF genes revealing insights into Methylobacterium niche-specific plant association.</title>
        <authorList>
            <person name="Dourado M.N."/>
            <person name="Andreote F.D."/>
            <person name="Dini-Andreote F."/>
            <person name="Conti R."/>
            <person name="Araujo J.M."/>
            <person name="Araujo W.L."/>
        </authorList>
    </citation>
    <scope>NUCLEOTIDE SEQUENCE [LARGE SCALE GENOMIC DNA]</scope>
    <source>
        <strain evidence="3 4">SR1.6/6</strain>
    </source>
</reference>
<dbReference type="EMBL" id="CP043538">
    <property type="protein sequence ID" value="QGY01169.1"/>
    <property type="molecule type" value="Genomic_DNA"/>
</dbReference>
<evidence type="ECO:0000313" key="3">
    <source>
        <dbReference type="EMBL" id="QGY01169.1"/>
    </source>
</evidence>
<dbReference type="GO" id="GO:0005886">
    <property type="term" value="C:plasma membrane"/>
    <property type="evidence" value="ECO:0007669"/>
    <property type="project" value="TreeGrafter"/>
</dbReference>
<dbReference type="PANTHER" id="PTHR37290">
    <property type="entry name" value="INNER MEMBRANE PROTEIN YIAA-RELATED"/>
    <property type="match status" value="1"/>
</dbReference>
<feature type="transmembrane region" description="Helical" evidence="1">
    <location>
        <begin position="12"/>
        <end position="33"/>
    </location>
</feature>
<feature type="transmembrane region" description="Helical" evidence="1">
    <location>
        <begin position="39"/>
        <end position="58"/>
    </location>
</feature>
<dbReference type="AlphaFoldDB" id="A0A6B9FG95"/>